<name>A0A5M3Z0P9_ASPTE</name>
<protein>
    <submittedName>
        <fullName evidence="2">Ubiquitin-like protein</fullName>
    </submittedName>
</protein>
<evidence type="ECO:0000313" key="2">
    <source>
        <dbReference type="EMBL" id="GFF20103.1"/>
    </source>
</evidence>
<feature type="compositionally biased region" description="Basic residues" evidence="1">
    <location>
        <begin position="91"/>
        <end position="101"/>
    </location>
</feature>
<dbReference type="AlphaFoldDB" id="A0A5M3Z0P9"/>
<dbReference type="EMBL" id="BLJY01000011">
    <property type="protein sequence ID" value="GFF20103.1"/>
    <property type="molecule type" value="Genomic_DNA"/>
</dbReference>
<comment type="caution">
    <text evidence="2">The sequence shown here is derived from an EMBL/GenBank/DDBJ whole genome shotgun (WGS) entry which is preliminary data.</text>
</comment>
<dbReference type="OrthoDB" id="3881at2759"/>
<proteinExistence type="predicted"/>
<reference evidence="2 3" key="1">
    <citation type="submission" date="2020-01" db="EMBL/GenBank/DDBJ databases">
        <title>Aspergillus terreus IFO 6365 whole genome shotgun sequence.</title>
        <authorList>
            <person name="Kanamasa S."/>
            <person name="Takahashi H."/>
        </authorList>
    </citation>
    <scope>NUCLEOTIDE SEQUENCE [LARGE SCALE GENOMIC DNA]</scope>
    <source>
        <strain evidence="2 3">IFO 6365</strain>
    </source>
</reference>
<feature type="compositionally biased region" description="Basic and acidic residues" evidence="1">
    <location>
        <begin position="14"/>
        <end position="90"/>
    </location>
</feature>
<evidence type="ECO:0000313" key="3">
    <source>
        <dbReference type="Proteomes" id="UP000452235"/>
    </source>
</evidence>
<accession>A0A5M3Z0P9</accession>
<dbReference type="VEuPathDB" id="FungiDB:ATEG_04066"/>
<evidence type="ECO:0000256" key="1">
    <source>
        <dbReference type="SAM" id="MobiDB-lite"/>
    </source>
</evidence>
<organism evidence="2 3">
    <name type="scientific">Aspergillus terreus</name>
    <dbReference type="NCBI Taxonomy" id="33178"/>
    <lineage>
        <taxon>Eukaryota</taxon>
        <taxon>Fungi</taxon>
        <taxon>Dikarya</taxon>
        <taxon>Ascomycota</taxon>
        <taxon>Pezizomycotina</taxon>
        <taxon>Eurotiomycetes</taxon>
        <taxon>Eurotiomycetidae</taxon>
        <taxon>Eurotiales</taxon>
        <taxon>Aspergillaceae</taxon>
        <taxon>Aspergillus</taxon>
        <taxon>Aspergillus subgen. Circumdati</taxon>
    </lineage>
</organism>
<dbReference type="Proteomes" id="UP000452235">
    <property type="component" value="Unassembled WGS sequence"/>
</dbReference>
<sequence length="172" mass="19682">MDERSRSRSPGRRSGGDRDRPKKSGGFRWKDKRRDDNDRPEADERRLNRGYRERSPRRERESDRREDRNREGDRERSCPEGGDKDEGKERKKEKKEKKKKAAVAEATEPTMVVYVNDRLGTKAAIPCLGSDPISALSYLGLVLRSLTVGTELFKAQVAARIGRETHASPTQN</sequence>
<gene>
    <name evidence="2" type="ORF">ATEIFO6365_0011036500</name>
</gene>
<feature type="region of interest" description="Disordered" evidence="1">
    <location>
        <begin position="1"/>
        <end position="105"/>
    </location>
</feature>
<keyword evidence="3" id="KW-1185">Reference proteome</keyword>